<keyword evidence="2" id="KW-0067">ATP-binding</keyword>
<dbReference type="SMART" id="SM00533">
    <property type="entry name" value="MUTSd"/>
    <property type="match status" value="1"/>
</dbReference>
<dbReference type="GO" id="GO:0005524">
    <property type="term" value="F:ATP binding"/>
    <property type="evidence" value="ECO:0007669"/>
    <property type="project" value="UniProtKB-KW"/>
</dbReference>
<evidence type="ECO:0000256" key="3">
    <source>
        <dbReference type="ARBA" id="ARBA00023125"/>
    </source>
</evidence>
<keyword evidence="10" id="KW-1185">Reference proteome</keyword>
<evidence type="ECO:0000313" key="9">
    <source>
        <dbReference type="Proteomes" id="UP000240621"/>
    </source>
</evidence>
<dbReference type="OrthoDB" id="9802448at2"/>
<feature type="domain" description="DNA mismatch repair protein MutS core" evidence="5">
    <location>
        <begin position="125"/>
        <end position="408"/>
    </location>
</feature>
<dbReference type="Proteomes" id="UP000396862">
    <property type="component" value="Unassembled WGS sequence"/>
</dbReference>
<dbReference type="SUPFAM" id="SSF48334">
    <property type="entry name" value="DNA repair protein MutS, domain III"/>
    <property type="match status" value="1"/>
</dbReference>
<reference evidence="8 9" key="1">
    <citation type="submission" date="2018-03" db="EMBL/GenBank/DDBJ databases">
        <title>Genomic Encyclopedia of Archaeal and Bacterial Type Strains, Phase II (KMG-II): from individual species to whole genera.</title>
        <authorList>
            <person name="Goeker M."/>
        </authorList>
    </citation>
    <scope>NUCLEOTIDE SEQUENCE [LARGE SCALE GENOMIC DNA]</scope>
    <source>
        <strain evidence="8 9">DSM 27267</strain>
    </source>
</reference>
<dbReference type="AlphaFoldDB" id="A0A2P8C953"/>
<dbReference type="Pfam" id="PF00488">
    <property type="entry name" value="MutS_V"/>
    <property type="match status" value="1"/>
</dbReference>
<dbReference type="SUPFAM" id="SSF52540">
    <property type="entry name" value="P-loop containing nucleoside triphosphate hydrolases"/>
    <property type="match status" value="1"/>
</dbReference>
<feature type="transmembrane region" description="Helical" evidence="4">
    <location>
        <begin position="54"/>
        <end position="71"/>
    </location>
</feature>
<dbReference type="Gene3D" id="3.40.50.300">
    <property type="entry name" value="P-loop containing nucleotide triphosphate hydrolases"/>
    <property type="match status" value="1"/>
</dbReference>
<dbReference type="InterPro" id="IPR045076">
    <property type="entry name" value="MutS"/>
</dbReference>
<evidence type="ECO:0000313" key="10">
    <source>
        <dbReference type="Proteomes" id="UP000396862"/>
    </source>
</evidence>
<feature type="transmembrane region" description="Helical" evidence="4">
    <location>
        <begin position="26"/>
        <end position="48"/>
    </location>
</feature>
<feature type="transmembrane region" description="Helical" evidence="4">
    <location>
        <begin position="211"/>
        <end position="233"/>
    </location>
</feature>
<dbReference type="GO" id="GO:0005829">
    <property type="term" value="C:cytosol"/>
    <property type="evidence" value="ECO:0007669"/>
    <property type="project" value="TreeGrafter"/>
</dbReference>
<dbReference type="Proteomes" id="UP000240621">
    <property type="component" value="Unassembled WGS sequence"/>
</dbReference>
<evidence type="ECO:0000259" key="5">
    <source>
        <dbReference type="SMART" id="SM00533"/>
    </source>
</evidence>
<dbReference type="GO" id="GO:0030983">
    <property type="term" value="F:mismatched DNA binding"/>
    <property type="evidence" value="ECO:0007669"/>
    <property type="project" value="InterPro"/>
</dbReference>
<reference evidence="7 10" key="2">
    <citation type="submission" date="2019-10" db="EMBL/GenBank/DDBJ databases">
        <title>Prolixibacter strains distinguished by the presence of nitrate reductase genes were adept at nitrate-dependent anaerobic corrosion of metallic iron and carbon steel.</title>
        <authorList>
            <person name="Iino T."/>
            <person name="Shono N."/>
            <person name="Ito K."/>
            <person name="Nakamura R."/>
            <person name="Sueoka K."/>
            <person name="Harayama S."/>
            <person name="Ohkuma M."/>
        </authorList>
    </citation>
    <scope>NUCLEOTIDE SEQUENCE [LARGE SCALE GENOMIC DNA]</scope>
    <source>
        <strain evidence="7 10">MIC1-1</strain>
    </source>
</reference>
<evidence type="ECO:0000259" key="6">
    <source>
        <dbReference type="SMART" id="SM00534"/>
    </source>
</evidence>
<keyword evidence="4" id="KW-1133">Transmembrane helix</keyword>
<comment type="caution">
    <text evidence="8">The sequence shown here is derived from an EMBL/GenBank/DDBJ whole genome shotgun (WGS) entry which is preliminary data.</text>
</comment>
<dbReference type="PANTHER" id="PTHR11361:SF99">
    <property type="entry name" value="DNA MISMATCH REPAIR PROTEIN"/>
    <property type="match status" value="1"/>
</dbReference>
<dbReference type="InterPro" id="IPR027417">
    <property type="entry name" value="P-loop_NTPase"/>
</dbReference>
<dbReference type="GO" id="GO:0140664">
    <property type="term" value="F:ATP-dependent DNA damage sensor activity"/>
    <property type="evidence" value="ECO:0007669"/>
    <property type="project" value="InterPro"/>
</dbReference>
<evidence type="ECO:0000256" key="1">
    <source>
        <dbReference type="ARBA" id="ARBA00022741"/>
    </source>
</evidence>
<feature type="domain" description="DNA mismatch repair proteins mutS family" evidence="6">
    <location>
        <begin position="421"/>
        <end position="599"/>
    </location>
</feature>
<dbReference type="Pfam" id="PF05192">
    <property type="entry name" value="MutS_III"/>
    <property type="match status" value="1"/>
</dbReference>
<evidence type="ECO:0000313" key="7">
    <source>
        <dbReference type="EMBL" id="GET21039.1"/>
    </source>
</evidence>
<dbReference type="SMART" id="SM00534">
    <property type="entry name" value="MUTSac"/>
    <property type="match status" value="1"/>
</dbReference>
<dbReference type="GO" id="GO:0006298">
    <property type="term" value="P:mismatch repair"/>
    <property type="evidence" value="ECO:0007669"/>
    <property type="project" value="InterPro"/>
</dbReference>
<dbReference type="Gene3D" id="1.10.1420.10">
    <property type="match status" value="1"/>
</dbReference>
<dbReference type="InterPro" id="IPR000432">
    <property type="entry name" value="DNA_mismatch_repair_MutS_C"/>
</dbReference>
<dbReference type="EMBL" id="BLAU01000001">
    <property type="protein sequence ID" value="GET21039.1"/>
    <property type="molecule type" value="Genomic_DNA"/>
</dbReference>
<dbReference type="PANTHER" id="PTHR11361">
    <property type="entry name" value="DNA MISMATCH REPAIR PROTEIN MUTS FAMILY MEMBER"/>
    <property type="match status" value="1"/>
</dbReference>
<name>A0A2P8C953_9BACT</name>
<protein>
    <submittedName>
        <fullName evidence="7">DNA mismatch repair protein MutS</fullName>
    </submittedName>
    <submittedName>
        <fullName evidence="8">MutS-like protein</fullName>
    </submittedName>
</protein>
<keyword evidence="3" id="KW-0238">DNA-binding</keyword>
<organism evidence="8 9">
    <name type="scientific">Prolixibacter denitrificans</name>
    <dbReference type="NCBI Taxonomy" id="1541063"/>
    <lineage>
        <taxon>Bacteria</taxon>
        <taxon>Pseudomonadati</taxon>
        <taxon>Bacteroidota</taxon>
        <taxon>Bacteroidia</taxon>
        <taxon>Marinilabiliales</taxon>
        <taxon>Prolixibacteraceae</taxon>
        <taxon>Prolixibacter</taxon>
    </lineage>
</organism>
<dbReference type="RefSeq" id="WP_106543170.1">
    <property type="nucleotide sequence ID" value="NZ_BLAU01000001.1"/>
</dbReference>
<keyword evidence="1" id="KW-0547">Nucleotide-binding</keyword>
<dbReference type="EMBL" id="PYGC01000009">
    <property type="protein sequence ID" value="PSK81492.1"/>
    <property type="molecule type" value="Genomic_DNA"/>
</dbReference>
<gene>
    <name evidence="8" type="ORF">CLV93_10998</name>
    <name evidence="7" type="ORF">JCM18694_12850</name>
</gene>
<proteinExistence type="predicted"/>
<dbReference type="InterPro" id="IPR007696">
    <property type="entry name" value="DNA_mismatch_repair_MutS_core"/>
</dbReference>
<accession>A0A2P8C953</accession>
<dbReference type="InterPro" id="IPR036187">
    <property type="entry name" value="DNA_mismatch_repair_MutS_sf"/>
</dbReference>
<evidence type="ECO:0000313" key="8">
    <source>
        <dbReference type="EMBL" id="PSK81492.1"/>
    </source>
</evidence>
<keyword evidence="4" id="KW-0472">Membrane</keyword>
<sequence>MSQPAEKIYQERQQKFEQELTVTNKWLRLLSFLRLIVFMGGLILLYQLRMASPLLIVGLAIVLIATFLFLMKRYSELSEVRQMQENYIEVNHNELKALGFDFSPFGPGNEYKQSEHPYSFDLDLFGEFSLFRMLNRTTTSVGSRRLASWLQNMMLSPEKIKARQDAVRELTEKLSWRQTFSASAMLYHEDDAHIETIKNWKDIEVKFPGETFFRIAGIVVPLLTLVAIGLLIAGEITFGQYMLTFYLQWILFGIRSKVLAFFFDNFGKNSALLNKYRKLFDLIENETFAAAETQAIRQLLISPRKASTEIKSLNKTIKLFEARLNMITVFVFNSIFMWDINCSLALLKWHRRNATLLPQWLQAAEQFDALNSLANFAYNRPSTNFPVPENDGHALNATLVGHPLIPETERIDNDFQIDGNGEFVIITGANMAGKSTFLRTVGVNLVLAMAGAPVCAKEFRFTPMPLYSHMRTDDDLGRHESYFFAELKKLKVILEALKEKGKIFIILDEILRGTNSEDKLSGSIQYLEQLILEGGMGIIATHDLKLTELHEKHPKTLRNQCFEVNLSSEGLTFDYKLYEGVTRTMNATFLMRQMGIIPGNGQS</sequence>
<evidence type="ECO:0000256" key="2">
    <source>
        <dbReference type="ARBA" id="ARBA00022840"/>
    </source>
</evidence>
<keyword evidence="4" id="KW-0812">Transmembrane</keyword>
<evidence type="ECO:0000256" key="4">
    <source>
        <dbReference type="SAM" id="Phobius"/>
    </source>
</evidence>